<keyword evidence="2" id="KW-1133">Transmembrane helix</keyword>
<feature type="transmembrane region" description="Helical" evidence="2">
    <location>
        <begin position="83"/>
        <end position="106"/>
    </location>
</feature>
<organism evidence="3 4">
    <name type="scientific">Anabaenopsis circularis NIES-21</name>
    <dbReference type="NCBI Taxonomy" id="1085406"/>
    <lineage>
        <taxon>Bacteria</taxon>
        <taxon>Bacillati</taxon>
        <taxon>Cyanobacteriota</taxon>
        <taxon>Cyanophyceae</taxon>
        <taxon>Nostocales</taxon>
        <taxon>Nodulariaceae</taxon>
        <taxon>Anabaenopsis</taxon>
    </lineage>
</organism>
<gene>
    <name evidence="3" type="ORF">NIES21_25490</name>
</gene>
<keyword evidence="4" id="KW-1185">Reference proteome</keyword>
<dbReference type="Proteomes" id="UP000218287">
    <property type="component" value="Chromosome"/>
</dbReference>
<evidence type="ECO:0000313" key="4">
    <source>
        <dbReference type="Proteomes" id="UP000218287"/>
    </source>
</evidence>
<dbReference type="OrthoDB" id="503367at2"/>
<evidence type="ECO:0000256" key="2">
    <source>
        <dbReference type="SAM" id="Phobius"/>
    </source>
</evidence>
<evidence type="ECO:0000313" key="3">
    <source>
        <dbReference type="EMBL" id="BAY16718.1"/>
    </source>
</evidence>
<feature type="region of interest" description="Disordered" evidence="1">
    <location>
        <begin position="664"/>
        <end position="686"/>
    </location>
</feature>
<proteinExistence type="predicted"/>
<evidence type="ECO:0000256" key="1">
    <source>
        <dbReference type="SAM" id="MobiDB-lite"/>
    </source>
</evidence>
<name>A0A1Z4GH60_9CYAN</name>
<keyword evidence="2" id="KW-0812">Transmembrane</keyword>
<protein>
    <submittedName>
        <fullName evidence="3">Uncharacterized protein</fullName>
    </submittedName>
</protein>
<dbReference type="EMBL" id="AP018174">
    <property type="protein sequence ID" value="BAY16718.1"/>
    <property type="molecule type" value="Genomic_DNA"/>
</dbReference>
<reference evidence="3 4" key="1">
    <citation type="submission" date="2017-06" db="EMBL/GenBank/DDBJ databases">
        <title>Genome sequencing of cyanobaciteial culture collection at National Institute for Environmental Studies (NIES).</title>
        <authorList>
            <person name="Hirose Y."/>
            <person name="Shimura Y."/>
            <person name="Fujisawa T."/>
            <person name="Nakamura Y."/>
            <person name="Kawachi M."/>
        </authorList>
    </citation>
    <scope>NUCLEOTIDE SEQUENCE [LARGE SCALE GENOMIC DNA]</scope>
    <source>
        <strain evidence="3 4">NIES-21</strain>
    </source>
</reference>
<feature type="region of interest" description="Disordered" evidence="1">
    <location>
        <begin position="1"/>
        <end position="71"/>
    </location>
</feature>
<dbReference type="AlphaFoldDB" id="A0A1Z4GH60"/>
<keyword evidence="2" id="KW-0472">Membrane</keyword>
<feature type="compositionally biased region" description="Polar residues" evidence="1">
    <location>
        <begin position="38"/>
        <end position="52"/>
    </location>
</feature>
<accession>A0A1Z4GH60</accession>
<sequence>MTERDIPEGWSPARAREPDHTNRTPNIGETQAFGIPATGSTSKSVKQQTENNPEGLPIIDHHSAQTIPPSKRSRPLRRWMKSWVLWSILLALIPGSIGFIAMAMLLKLPAAPNCPSIFWPLASASVRLHCAQLAASKQTVDDLLQAIALVKQLPQNHPLRGEIDRFVEEWSRDILQLADQSFQAGDLEQAIATAQKIPQDLPAYKLVDEKIAKWESIWSKADGIYQAVQEELQQRRWQSASLLAAKLLRIDNKYWSSTKYDQVNRLIVSVREDGDKLDKADSLAKTKVVDNLLEAIKIAEAIGKDSYFYQKAQELIPLFGRKMLELAQAKMDARDADAALDIARQIPDSTKLQADVEDFISLADAQRSAWIGTVSSLETAIAQAQEIDPSRPKYNKAQDLITRWQLEIEDVARLEKARTLASQGTINDLAAAIIEAQQIPSNNPRASEARQEVGRWQAQVETIEDRPYLERAEQLALLEDINSLQAAISEASQIRRGRALYPEARKRINSWTAKVQRIQDQPYLDQARDLAQTGDLNAAINAAQTIASSGRALSGEAQAAIDDWRGQIRAKDNWKRAREVAVVGTPDALLEAIRLADKIPSSNILRLDANVAIDQWSQQLLDIARSQSSSNLSKAIETAQLIPRGTTAYNTAQEQIRNWQQLLNPQPVPQPEPLLPQSSTPEGTNL</sequence>